<dbReference type="RefSeq" id="WP_005885318.1">
    <property type="nucleotide sequence ID" value="NZ_CP028102.1"/>
</dbReference>
<gene>
    <name evidence="1" type="ORF">C4N19_10030</name>
</gene>
<reference evidence="2" key="1">
    <citation type="journal article" date="2018" name="MSphere">
        <title>Fusobacterium Genomics Using MinION and Illumina Sequencing Enables Genome Completion and Correction.</title>
        <authorList>
            <person name="Todd S.M."/>
            <person name="Settlage R.E."/>
            <person name="Lahmers K.K."/>
            <person name="Slade D.J."/>
        </authorList>
    </citation>
    <scope>NUCLEOTIDE SEQUENCE [LARGE SCALE GENOMIC DNA]</scope>
    <source>
        <strain evidence="2">ATCC 9817</strain>
    </source>
</reference>
<organism evidence="1 2">
    <name type="scientific">Fusobacterium mortiferum ATCC 9817</name>
    <dbReference type="NCBI Taxonomy" id="469616"/>
    <lineage>
        <taxon>Bacteria</taxon>
        <taxon>Fusobacteriati</taxon>
        <taxon>Fusobacteriota</taxon>
        <taxon>Fusobacteriia</taxon>
        <taxon>Fusobacteriales</taxon>
        <taxon>Fusobacteriaceae</taxon>
        <taxon>Fusobacterium</taxon>
    </lineage>
</organism>
<evidence type="ECO:0000313" key="2">
    <source>
        <dbReference type="Proteomes" id="UP000240258"/>
    </source>
</evidence>
<proteinExistence type="predicted"/>
<evidence type="ECO:0000313" key="1">
    <source>
        <dbReference type="EMBL" id="AVQ19411.1"/>
    </source>
</evidence>
<sequence>MINNIKYQNMEKRLTGMSVEQLKVFLKSFSSRLKDVNLHCRDLVDTTTNIAYITSVEGSGLTVTNTSNRNMSEDVYLKAMSILGYAQNNPNSNYSEDELLFTKGYIALYHKVEAQKIH</sequence>
<name>A0ABN5JAX3_FUSMR</name>
<dbReference type="Proteomes" id="UP000240258">
    <property type="component" value="Chromosome"/>
</dbReference>
<dbReference type="GeneID" id="62763870"/>
<dbReference type="EMBL" id="CP028102">
    <property type="protein sequence ID" value="AVQ19411.1"/>
    <property type="molecule type" value="Genomic_DNA"/>
</dbReference>
<accession>A0ABN5JAX3</accession>
<keyword evidence="2" id="KW-1185">Reference proteome</keyword>
<protein>
    <submittedName>
        <fullName evidence="1">Uncharacterized protein</fullName>
    </submittedName>
</protein>